<feature type="transmembrane region" description="Helical" evidence="1">
    <location>
        <begin position="194"/>
        <end position="213"/>
    </location>
</feature>
<dbReference type="EMBL" id="MU842825">
    <property type="protein sequence ID" value="KAK2033069.1"/>
    <property type="molecule type" value="Genomic_DNA"/>
</dbReference>
<keyword evidence="1" id="KW-0472">Membrane</keyword>
<accession>A0AAD9HSD5</accession>
<dbReference type="AlphaFoldDB" id="A0AAD9HSD5"/>
<evidence type="ECO:0000313" key="2">
    <source>
        <dbReference type="EMBL" id="KAK2033069.1"/>
    </source>
</evidence>
<evidence type="ECO:0000313" key="3">
    <source>
        <dbReference type="Proteomes" id="UP001232148"/>
    </source>
</evidence>
<protein>
    <submittedName>
        <fullName evidence="2">Uncharacterized protein</fullName>
    </submittedName>
</protein>
<keyword evidence="3" id="KW-1185">Reference proteome</keyword>
<proteinExistence type="predicted"/>
<gene>
    <name evidence="2" type="ORF">LX32DRAFT_610940</name>
</gene>
<sequence length="232" mass="27170">MLDVGGHQFEVFRSNTLEWPEDQTLRQAVRQFFEQQRGVLEPEGAVLGKIFTARNLWLIGGLKIHWTTNLADHLRLSDEDQTISIFHLQSFLQFNESFAEPVFPDGLIKETLRTLALLFPQNDKNSRSWVKAQIKYASLDPSLASCGVLSAQDRRFERFDFWRDRLIILKQAFDESSPRTLTQWWNDRRNSVQWYTFWVAIMVFFFTLLFGFIQSAEGALQVWLAWEGRGSK</sequence>
<name>A0AAD9HSD5_9PEZI</name>
<organism evidence="2 3">
    <name type="scientific">Colletotrichum zoysiae</name>
    <dbReference type="NCBI Taxonomy" id="1216348"/>
    <lineage>
        <taxon>Eukaryota</taxon>
        <taxon>Fungi</taxon>
        <taxon>Dikarya</taxon>
        <taxon>Ascomycota</taxon>
        <taxon>Pezizomycotina</taxon>
        <taxon>Sordariomycetes</taxon>
        <taxon>Hypocreomycetidae</taxon>
        <taxon>Glomerellales</taxon>
        <taxon>Glomerellaceae</taxon>
        <taxon>Colletotrichum</taxon>
        <taxon>Colletotrichum graminicola species complex</taxon>
    </lineage>
</organism>
<keyword evidence="1" id="KW-1133">Transmembrane helix</keyword>
<evidence type="ECO:0000256" key="1">
    <source>
        <dbReference type="SAM" id="Phobius"/>
    </source>
</evidence>
<keyword evidence="1" id="KW-0812">Transmembrane</keyword>
<comment type="caution">
    <text evidence="2">The sequence shown here is derived from an EMBL/GenBank/DDBJ whole genome shotgun (WGS) entry which is preliminary data.</text>
</comment>
<reference evidence="2" key="1">
    <citation type="submission" date="2021-06" db="EMBL/GenBank/DDBJ databases">
        <title>Comparative genomics, transcriptomics and evolutionary studies reveal genomic signatures of adaptation to plant cell wall in hemibiotrophic fungi.</title>
        <authorList>
            <consortium name="DOE Joint Genome Institute"/>
            <person name="Baroncelli R."/>
            <person name="Diaz J.F."/>
            <person name="Benocci T."/>
            <person name="Peng M."/>
            <person name="Battaglia E."/>
            <person name="Haridas S."/>
            <person name="Andreopoulos W."/>
            <person name="Labutti K."/>
            <person name="Pangilinan J."/>
            <person name="Floch G.L."/>
            <person name="Makela M.R."/>
            <person name="Henrissat B."/>
            <person name="Grigoriev I.V."/>
            <person name="Crouch J.A."/>
            <person name="De Vries R.P."/>
            <person name="Sukno S.A."/>
            <person name="Thon M.R."/>
        </authorList>
    </citation>
    <scope>NUCLEOTIDE SEQUENCE</scope>
    <source>
        <strain evidence="2">MAFF235873</strain>
    </source>
</reference>
<dbReference type="Proteomes" id="UP001232148">
    <property type="component" value="Unassembled WGS sequence"/>
</dbReference>